<sequence length="40" mass="4801">MCMHSTWAHMNNYLPRQVLPNLIYDIMHLHTFLHLGKEGH</sequence>
<accession>A0A0A9CUL3</accession>
<proteinExistence type="predicted"/>
<organism evidence="1">
    <name type="scientific">Arundo donax</name>
    <name type="common">Giant reed</name>
    <name type="synonym">Donax arundinaceus</name>
    <dbReference type="NCBI Taxonomy" id="35708"/>
    <lineage>
        <taxon>Eukaryota</taxon>
        <taxon>Viridiplantae</taxon>
        <taxon>Streptophyta</taxon>
        <taxon>Embryophyta</taxon>
        <taxon>Tracheophyta</taxon>
        <taxon>Spermatophyta</taxon>
        <taxon>Magnoliopsida</taxon>
        <taxon>Liliopsida</taxon>
        <taxon>Poales</taxon>
        <taxon>Poaceae</taxon>
        <taxon>PACMAD clade</taxon>
        <taxon>Arundinoideae</taxon>
        <taxon>Arundineae</taxon>
        <taxon>Arundo</taxon>
    </lineage>
</organism>
<name>A0A0A9CUL3_ARUDO</name>
<protein>
    <submittedName>
        <fullName evidence="1">Uncharacterized protein</fullName>
    </submittedName>
</protein>
<dbReference type="AlphaFoldDB" id="A0A0A9CUL3"/>
<dbReference type="EMBL" id="GBRH01218594">
    <property type="protein sequence ID" value="JAD79301.1"/>
    <property type="molecule type" value="Transcribed_RNA"/>
</dbReference>
<reference evidence="1" key="1">
    <citation type="submission" date="2014-09" db="EMBL/GenBank/DDBJ databases">
        <authorList>
            <person name="Magalhaes I.L.F."/>
            <person name="Oliveira U."/>
            <person name="Santos F.R."/>
            <person name="Vidigal T.H.D.A."/>
            <person name="Brescovit A.D."/>
            <person name="Santos A.J."/>
        </authorList>
    </citation>
    <scope>NUCLEOTIDE SEQUENCE</scope>
    <source>
        <tissue evidence="1">Shoot tissue taken approximately 20 cm above the soil surface</tissue>
    </source>
</reference>
<evidence type="ECO:0000313" key="1">
    <source>
        <dbReference type="EMBL" id="JAD79301.1"/>
    </source>
</evidence>
<reference evidence="1" key="2">
    <citation type="journal article" date="2015" name="Data Brief">
        <title>Shoot transcriptome of the giant reed, Arundo donax.</title>
        <authorList>
            <person name="Barrero R.A."/>
            <person name="Guerrero F.D."/>
            <person name="Moolhuijzen P."/>
            <person name="Goolsby J.A."/>
            <person name="Tidwell J."/>
            <person name="Bellgard S.E."/>
            <person name="Bellgard M.I."/>
        </authorList>
    </citation>
    <scope>NUCLEOTIDE SEQUENCE</scope>
    <source>
        <tissue evidence="1">Shoot tissue taken approximately 20 cm above the soil surface</tissue>
    </source>
</reference>